<feature type="transmembrane region" description="Helical" evidence="8">
    <location>
        <begin position="16"/>
        <end position="37"/>
    </location>
</feature>
<keyword evidence="7 8" id="KW-0472">Membrane</keyword>
<dbReference type="NCBIfam" id="TIGR03426">
    <property type="entry name" value="shape_MreD"/>
    <property type="match status" value="1"/>
</dbReference>
<comment type="subcellular location">
    <subcellularLocation>
        <location evidence="1">Cell membrane</location>
        <topology evidence="1">Multi-pass membrane protein</topology>
    </subcellularLocation>
</comment>
<evidence type="ECO:0000256" key="4">
    <source>
        <dbReference type="ARBA" id="ARBA00022692"/>
    </source>
</evidence>
<evidence type="ECO:0000256" key="5">
    <source>
        <dbReference type="ARBA" id="ARBA00022960"/>
    </source>
</evidence>
<feature type="transmembrane region" description="Helical" evidence="8">
    <location>
        <begin position="142"/>
        <end position="165"/>
    </location>
</feature>
<keyword evidence="3" id="KW-1003">Cell membrane</keyword>
<gene>
    <name evidence="9" type="primary">mreD</name>
    <name evidence="9" type="ORF">ENW50_08305</name>
</gene>
<feature type="transmembrane region" description="Helical" evidence="8">
    <location>
        <begin position="84"/>
        <end position="103"/>
    </location>
</feature>
<dbReference type="EMBL" id="DTKL01000053">
    <property type="protein sequence ID" value="HGY94666.1"/>
    <property type="molecule type" value="Genomic_DNA"/>
</dbReference>
<sequence>MALMASSRREADVPDYPIWLLILLPILALWLQSLLALHLPHFDVLDLPLLVTIYFAITWRNPIGGTLCGAAIGILQDVPTQHPLGVYGIAKAIIGYFAASIGIRIDTESLGTRLLLIPAFTLVHGGIVWLLETHLIDQPYAWIWWLEGLHAVVNAVIGVMLFSLFDRARRRD</sequence>
<protein>
    <submittedName>
        <fullName evidence="9">Rod shape-determining protein MreD</fullName>
    </submittedName>
</protein>
<evidence type="ECO:0000256" key="6">
    <source>
        <dbReference type="ARBA" id="ARBA00022989"/>
    </source>
</evidence>
<dbReference type="Pfam" id="PF04093">
    <property type="entry name" value="MreD"/>
    <property type="match status" value="1"/>
</dbReference>
<dbReference type="GO" id="GO:0008360">
    <property type="term" value="P:regulation of cell shape"/>
    <property type="evidence" value="ECO:0007669"/>
    <property type="project" value="UniProtKB-KW"/>
</dbReference>
<keyword evidence="6 8" id="KW-1133">Transmembrane helix</keyword>
<dbReference type="AlphaFoldDB" id="A0A7V5CTB1"/>
<evidence type="ECO:0000256" key="7">
    <source>
        <dbReference type="ARBA" id="ARBA00023136"/>
    </source>
</evidence>
<evidence type="ECO:0000313" key="9">
    <source>
        <dbReference type="EMBL" id="HGY94666.1"/>
    </source>
</evidence>
<dbReference type="InterPro" id="IPR007227">
    <property type="entry name" value="Cell_shape_determining_MreD"/>
</dbReference>
<comment type="caution">
    <text evidence="9">The sequence shown here is derived from an EMBL/GenBank/DDBJ whole genome shotgun (WGS) entry which is preliminary data.</text>
</comment>
<accession>A0A7V5CTB1</accession>
<proteinExistence type="inferred from homology"/>
<evidence type="ECO:0000256" key="3">
    <source>
        <dbReference type="ARBA" id="ARBA00022475"/>
    </source>
</evidence>
<dbReference type="GO" id="GO:0005886">
    <property type="term" value="C:plasma membrane"/>
    <property type="evidence" value="ECO:0007669"/>
    <property type="project" value="UniProtKB-SubCell"/>
</dbReference>
<evidence type="ECO:0000256" key="8">
    <source>
        <dbReference type="SAM" id="Phobius"/>
    </source>
</evidence>
<organism evidence="9">
    <name type="scientific">Acidobacterium capsulatum</name>
    <dbReference type="NCBI Taxonomy" id="33075"/>
    <lineage>
        <taxon>Bacteria</taxon>
        <taxon>Pseudomonadati</taxon>
        <taxon>Acidobacteriota</taxon>
        <taxon>Terriglobia</taxon>
        <taxon>Terriglobales</taxon>
        <taxon>Acidobacteriaceae</taxon>
        <taxon>Acidobacterium</taxon>
    </lineage>
</organism>
<name>A0A7V5CTB1_9BACT</name>
<keyword evidence="4 8" id="KW-0812">Transmembrane</keyword>
<evidence type="ECO:0000256" key="1">
    <source>
        <dbReference type="ARBA" id="ARBA00004651"/>
    </source>
</evidence>
<evidence type="ECO:0000256" key="2">
    <source>
        <dbReference type="ARBA" id="ARBA00007776"/>
    </source>
</evidence>
<feature type="transmembrane region" description="Helical" evidence="8">
    <location>
        <begin position="115"/>
        <end position="136"/>
    </location>
</feature>
<reference evidence="9" key="1">
    <citation type="journal article" date="2020" name="mSystems">
        <title>Genome- and Community-Level Interaction Insights into Carbon Utilization and Element Cycling Functions of Hydrothermarchaeota in Hydrothermal Sediment.</title>
        <authorList>
            <person name="Zhou Z."/>
            <person name="Liu Y."/>
            <person name="Xu W."/>
            <person name="Pan J."/>
            <person name="Luo Z.H."/>
            <person name="Li M."/>
        </authorList>
    </citation>
    <scope>NUCLEOTIDE SEQUENCE [LARGE SCALE GENOMIC DNA]</scope>
    <source>
        <strain evidence="9">SpSt-855</strain>
    </source>
</reference>
<comment type="similarity">
    <text evidence="2">Belongs to the MreD family.</text>
</comment>
<keyword evidence="5" id="KW-0133">Cell shape</keyword>